<evidence type="ECO:0000256" key="6">
    <source>
        <dbReference type="RuleBase" id="RU366058"/>
    </source>
</evidence>
<dbReference type="Proteomes" id="UP001225957">
    <property type="component" value="Unassembled WGS sequence"/>
</dbReference>
<dbReference type="PANTHER" id="PTHR12677">
    <property type="entry name" value="GOLGI APPARATUS MEMBRANE PROTEIN TVP38-RELATED"/>
    <property type="match status" value="1"/>
</dbReference>
<comment type="subcellular location">
    <subcellularLocation>
        <location evidence="1 6">Cell membrane</location>
        <topology evidence="1 6">Multi-pass membrane protein</topology>
    </subcellularLocation>
</comment>
<evidence type="ECO:0000256" key="2">
    <source>
        <dbReference type="ARBA" id="ARBA00022475"/>
    </source>
</evidence>
<gene>
    <name evidence="8" type="ORF">QLQ83_14845</name>
</gene>
<proteinExistence type="inferred from homology"/>
<dbReference type="InterPro" id="IPR015414">
    <property type="entry name" value="TMEM64"/>
</dbReference>
<evidence type="ECO:0000256" key="3">
    <source>
        <dbReference type="ARBA" id="ARBA00022692"/>
    </source>
</evidence>
<comment type="similarity">
    <text evidence="6">Belongs to the TVP38/TMEM64 family.</text>
</comment>
<evidence type="ECO:0000259" key="7">
    <source>
        <dbReference type="Pfam" id="PF09335"/>
    </source>
</evidence>
<organism evidence="8 9">
    <name type="scientific">Halomonas rhizosphaerae</name>
    <dbReference type="NCBI Taxonomy" id="3043296"/>
    <lineage>
        <taxon>Bacteria</taxon>
        <taxon>Pseudomonadati</taxon>
        <taxon>Pseudomonadota</taxon>
        <taxon>Gammaproteobacteria</taxon>
        <taxon>Oceanospirillales</taxon>
        <taxon>Halomonadaceae</taxon>
        <taxon>Halomonas</taxon>
    </lineage>
</organism>
<evidence type="ECO:0000256" key="1">
    <source>
        <dbReference type="ARBA" id="ARBA00004651"/>
    </source>
</evidence>
<keyword evidence="3 6" id="KW-0812">Transmembrane</keyword>
<keyword evidence="2 6" id="KW-1003">Cell membrane</keyword>
<keyword evidence="9" id="KW-1185">Reference proteome</keyword>
<dbReference type="InterPro" id="IPR032816">
    <property type="entry name" value="VTT_dom"/>
</dbReference>
<dbReference type="RefSeq" id="WP_282736295.1">
    <property type="nucleotide sequence ID" value="NZ_JASCQP010000031.1"/>
</dbReference>
<evidence type="ECO:0000313" key="8">
    <source>
        <dbReference type="EMBL" id="MDI5892370.1"/>
    </source>
</evidence>
<evidence type="ECO:0000313" key="9">
    <source>
        <dbReference type="Proteomes" id="UP001225957"/>
    </source>
</evidence>
<protein>
    <recommendedName>
        <fullName evidence="6">TVP38/TMEM64 family membrane protein</fullName>
    </recommendedName>
</protein>
<dbReference type="PANTHER" id="PTHR12677:SF59">
    <property type="entry name" value="GOLGI APPARATUS MEMBRANE PROTEIN TVP38-RELATED"/>
    <property type="match status" value="1"/>
</dbReference>
<accession>A0ABT6V3H4</accession>
<feature type="domain" description="VTT" evidence="7">
    <location>
        <begin position="74"/>
        <end position="185"/>
    </location>
</feature>
<feature type="transmembrane region" description="Helical" evidence="6">
    <location>
        <begin position="164"/>
        <end position="183"/>
    </location>
</feature>
<comment type="caution">
    <text evidence="8">The sequence shown here is derived from an EMBL/GenBank/DDBJ whole genome shotgun (WGS) entry which is preliminary data.</text>
</comment>
<keyword evidence="4 6" id="KW-1133">Transmembrane helix</keyword>
<feature type="transmembrane region" description="Helical" evidence="6">
    <location>
        <begin position="57"/>
        <end position="83"/>
    </location>
</feature>
<name>A0ABT6V3H4_9GAMM</name>
<dbReference type="Pfam" id="PF09335">
    <property type="entry name" value="VTT_dom"/>
    <property type="match status" value="1"/>
</dbReference>
<dbReference type="EMBL" id="JASCQP010000031">
    <property type="protein sequence ID" value="MDI5892370.1"/>
    <property type="molecule type" value="Genomic_DNA"/>
</dbReference>
<feature type="transmembrane region" description="Helical" evidence="6">
    <location>
        <begin position="89"/>
        <end position="110"/>
    </location>
</feature>
<evidence type="ECO:0000256" key="5">
    <source>
        <dbReference type="ARBA" id="ARBA00023136"/>
    </source>
</evidence>
<reference evidence="8 9" key="1">
    <citation type="submission" date="2023-04" db="EMBL/GenBank/DDBJ databases">
        <title>Halomonas strains isolated from rhizosphere soil.</title>
        <authorList>
            <person name="Xu L."/>
            <person name="Sun J.-Q."/>
        </authorList>
    </citation>
    <scope>NUCLEOTIDE SEQUENCE [LARGE SCALE GENOMIC DNA]</scope>
    <source>
        <strain evidence="8 9">LR5S20</strain>
    </source>
</reference>
<feature type="transmembrane region" description="Helical" evidence="6">
    <location>
        <begin position="203"/>
        <end position="220"/>
    </location>
</feature>
<sequence>MDDRDALMFNDSPPSRPWRWVAIGATLLMAGYLWIWHSPELADVQQWADAASHHPGVIISVILIMAVTLTLGLPGSIGLWLIAPFYPPLGATLMLTVGSVAGALGAFYLSSRFSDRWTPRGLTRKVMVNLEKRSDFLTQCALRVLPGFPHSVVNFAAGLLRLPLATFVLAAIIGLSVKWAVYSSAIFGALEAVEKEEAVRPDVILPLVALTLLLLTGAWLRRRVEAHGHPLG</sequence>
<evidence type="ECO:0000256" key="4">
    <source>
        <dbReference type="ARBA" id="ARBA00022989"/>
    </source>
</evidence>
<feature type="transmembrane region" description="Helical" evidence="6">
    <location>
        <begin position="20"/>
        <end position="36"/>
    </location>
</feature>
<keyword evidence="5 6" id="KW-0472">Membrane</keyword>